<organism evidence="1">
    <name type="scientific">Sinorhizobium kostiense</name>
    <dbReference type="NCBI Taxonomy" id="76747"/>
    <lineage>
        <taxon>Bacteria</taxon>
        <taxon>Pseudomonadati</taxon>
        <taxon>Pseudomonadota</taxon>
        <taxon>Alphaproteobacteria</taxon>
        <taxon>Hyphomicrobiales</taxon>
        <taxon>Rhizobiaceae</taxon>
        <taxon>Sinorhizobium/Ensifer group</taxon>
        <taxon>Sinorhizobium</taxon>
    </lineage>
</organism>
<dbReference type="EMBL" id="DQ403481">
    <property type="protein sequence ID" value="ABD74991.1"/>
    <property type="molecule type" value="Genomic_DNA"/>
</dbReference>
<proteinExistence type="predicted"/>
<feature type="non-terminal residue" evidence="1">
    <location>
        <position position="59"/>
    </location>
</feature>
<evidence type="ECO:0000313" key="1">
    <source>
        <dbReference type="EMBL" id="ABD74991.1"/>
    </source>
</evidence>
<sequence length="59" mass="6403">MRPLELHIKGKDERMASPADHISLLDGKVSHLIMRLSIPSIIGLSINGIQQAVNAIFVG</sequence>
<protein>
    <submittedName>
        <fullName evidence="1">Uncharacterized protein</fullName>
    </submittedName>
</protein>
<accession>D1CT37</accession>
<dbReference type="AlphaFoldDB" id="D1CT37"/>
<name>D1CT37_9HYPH</name>
<reference evidence="1" key="1">
    <citation type="submission" date="2006-02" db="EMBL/GenBank/DDBJ databases">
        <title>Sampling the accessory genome of the Sinorhizobium genus by suppressive subtractive hybridization.</title>
        <authorList>
            <person name="Moulin L."/>
            <person name="Ghazoui Z."/>
            <person name="Young P."/>
        </authorList>
    </citation>
    <scope>NUCLEOTIDE SEQUENCE</scope>
    <source>
        <strain evidence="1">LMG19227</strain>
    </source>
</reference>